<comment type="caution">
    <text evidence="11">Lacks conserved residue(s) required for the propagation of feature annotation.</text>
</comment>
<dbReference type="SMART" id="SM00636">
    <property type="entry name" value="Glyco_18"/>
    <property type="match status" value="1"/>
</dbReference>
<dbReference type="InterPro" id="IPR018371">
    <property type="entry name" value="Chitin-binding_1_CS"/>
</dbReference>
<evidence type="ECO:0000256" key="1">
    <source>
        <dbReference type="ARBA" id="ARBA00004141"/>
    </source>
</evidence>
<dbReference type="KEGG" id="trg:TRUGW13939_11010"/>
<dbReference type="PANTHER" id="PTHR12982">
    <property type="entry name" value="PHOSPHATIDYLINOSITOL GLYCAN, CLASS C"/>
    <property type="match status" value="1"/>
</dbReference>
<dbReference type="GeneID" id="55998489"/>
<feature type="transmembrane region" description="Helical" evidence="13">
    <location>
        <begin position="427"/>
        <end position="444"/>
    </location>
</feature>
<evidence type="ECO:0000256" key="11">
    <source>
        <dbReference type="PROSITE-ProRule" id="PRU00261"/>
    </source>
</evidence>
<feature type="compositionally biased region" description="Polar residues" evidence="12">
    <location>
        <begin position="269"/>
        <end position="278"/>
    </location>
</feature>
<protein>
    <recommendedName>
        <fullName evidence="4">chitinase</fullName>
        <ecNumber evidence="4">3.2.1.14</ecNumber>
    </recommendedName>
</protein>
<evidence type="ECO:0000256" key="8">
    <source>
        <dbReference type="ARBA" id="ARBA00022989"/>
    </source>
</evidence>
<feature type="domain" description="Chitin-binding type-1" evidence="14">
    <location>
        <begin position="846"/>
        <end position="888"/>
    </location>
</feature>
<keyword evidence="5" id="KW-0337">GPI-anchor biosynthesis</keyword>
<feature type="disulfide bond" evidence="11">
    <location>
        <begin position="861"/>
        <end position="875"/>
    </location>
</feature>
<feature type="domain" description="GH18" evidence="15">
    <location>
        <begin position="561"/>
        <end position="971"/>
    </location>
</feature>
<comment type="subcellular location">
    <subcellularLocation>
        <location evidence="1">Membrane</location>
        <topology evidence="1">Multi-pass membrane protein</topology>
    </subcellularLocation>
</comment>
<dbReference type="InterPro" id="IPR011583">
    <property type="entry name" value="Chitinase_II/V-like_cat"/>
</dbReference>
<dbReference type="CDD" id="cd11618">
    <property type="entry name" value="ChtBD1_1"/>
    <property type="match status" value="1"/>
</dbReference>
<evidence type="ECO:0000313" key="17">
    <source>
        <dbReference type="Proteomes" id="UP000509510"/>
    </source>
</evidence>
<feature type="region of interest" description="Disordered" evidence="12">
    <location>
        <begin position="1"/>
        <end position="64"/>
    </location>
</feature>
<dbReference type="Gene3D" id="3.30.60.10">
    <property type="entry name" value="Endochitinase-like"/>
    <property type="match status" value="1"/>
</dbReference>
<accession>A0A7H8RBK6</accession>
<dbReference type="PROSITE" id="PS50941">
    <property type="entry name" value="CHIT_BIND_I_2"/>
    <property type="match status" value="1"/>
</dbReference>
<keyword evidence="17" id="KW-1185">Reference proteome</keyword>
<keyword evidence="10 13" id="KW-0472">Membrane</keyword>
<name>A0A7H8RBK6_TALRU</name>
<evidence type="ECO:0000256" key="6">
    <source>
        <dbReference type="ARBA" id="ARBA00022669"/>
    </source>
</evidence>
<dbReference type="SUPFAM" id="SSF51445">
    <property type="entry name" value="(Trans)glycosidases"/>
    <property type="match status" value="1"/>
</dbReference>
<evidence type="ECO:0000256" key="2">
    <source>
        <dbReference type="ARBA" id="ARBA00004687"/>
    </source>
</evidence>
<evidence type="ECO:0000256" key="13">
    <source>
        <dbReference type="SAM" id="Phobius"/>
    </source>
</evidence>
<dbReference type="PANTHER" id="PTHR12982:SF0">
    <property type="entry name" value="PHOSPHATIDYLINOSITOL N-ACETYLGLUCOSAMINYLTRANSFERASE SUBUNIT C"/>
    <property type="match status" value="1"/>
</dbReference>
<dbReference type="RefSeq" id="XP_035350013.1">
    <property type="nucleotide sequence ID" value="XM_035494120.1"/>
</dbReference>
<dbReference type="GO" id="GO:0006506">
    <property type="term" value="P:GPI anchor biosynthetic process"/>
    <property type="evidence" value="ECO:0007669"/>
    <property type="project" value="UniProtKB-UniPathway"/>
</dbReference>
<comment type="similarity">
    <text evidence="3">Belongs to the PIGC family.</text>
</comment>
<dbReference type="EC" id="3.2.1.14" evidence="4"/>
<dbReference type="GO" id="GO:0008061">
    <property type="term" value="F:chitin binding"/>
    <property type="evidence" value="ECO:0007669"/>
    <property type="project" value="UniProtKB-UniRule"/>
</dbReference>
<evidence type="ECO:0000256" key="5">
    <source>
        <dbReference type="ARBA" id="ARBA00022502"/>
    </source>
</evidence>
<dbReference type="InterPro" id="IPR001002">
    <property type="entry name" value="Chitin-bd_1"/>
</dbReference>
<dbReference type="GO" id="GO:0000506">
    <property type="term" value="C:glycosylphosphatidylinositol-N-acetylglucosaminyltransferase (GPI-GnT) complex"/>
    <property type="evidence" value="ECO:0007669"/>
    <property type="project" value="TreeGrafter"/>
</dbReference>
<feature type="transmembrane region" description="Helical" evidence="13">
    <location>
        <begin position="543"/>
        <end position="565"/>
    </location>
</feature>
<dbReference type="FunFam" id="3.20.20.80:FF:000159">
    <property type="entry name" value="Class V chitinase, putative"/>
    <property type="match status" value="1"/>
</dbReference>
<feature type="region of interest" description="Disordered" evidence="12">
    <location>
        <begin position="111"/>
        <end position="136"/>
    </location>
</feature>
<keyword evidence="9" id="KW-0843">Virulence</keyword>
<sequence length="972" mass="105875">ANLESQSPCFKPHQLSWSPYSVARGPMAPQPQSPPPPIPPPVPVETHPNRAGGLKPPLPQRVPPDPTRLAPEHAYYAHSQPRLWHDNSAQNRPIHGVVSTSSSVAVAALRPPPAVPGYETRKTDARKPRDRRRKKRKGAWKKLMWVRQSYPDNYTDAETFLDHLQRNPRLRPYDFWPLVADSTVIVQHVCSVVIFVCCFVEIVQDRVSPVSVVGWGSIGTVLGWVLWDSWIWKEQSKAIKAAQIIEAAELDDGSSASSASSNPGAATSQSSGNASNFQGLGLNIPRSSSEMYLRRRSTELSATSLQSANPNSPTFQPTNLFYSYNEDGKSLLSSRNRQRLATVKSAALIYCALLGLSPILKSLTKSTASDSIWALSCWLMIINIFSFDYGSGDSGMDATKFPASLSTNAALMASTVLASRLPSTTHVFSLTLFSIEVFGLFPVFRRHLKHVSWTGHLILTFGLVFAAGAGVGITLRGGWAAAIVGSFLGSILTALVMGLCSWWLIGLQKYKNVVIGPWDPARPTYLVTIGYKSAFKDSCIFKMILQTLLLVLLVCPSAASLRYVMYVDEWHSDNLPSTDVTSGITHAIMAFAKSETFNNGSQFTPWEPAQDFKSRFPEDTKFMISIGGWGDIVGFSDAVKSNASIRNYAENVAAMVTSVGADGVDIDWEYPGGNGANYRDVPNSQKMDEINTFPLLLQGIKTAIGKAKTLSIGVPGLQRDMIAYTPETAPGIFSAVDMVNIMSYDLMNRRDGVTKHHTSVADSLQSVQNYLDLGLDPAKANLGFSFYAKYFLTGASSNCTAINALGCSIASAESKNGSDNHNSGSVTFESIFMKPQAPTNLSTSSNGACGPTRGKCPPGTCCSPNGYCGTTGDFCALGCISDYGNCNGPSLIDSWRSAQKYGIADRNQGGQYYFDPSAQLFWTWDTPQLMQRKFIDIVDKLNIGGIMAWSLGEDSYDWSHVNVLKTEVELRG</sequence>
<dbReference type="PROSITE" id="PS51910">
    <property type="entry name" value="GH18_2"/>
    <property type="match status" value="1"/>
</dbReference>
<dbReference type="Pfam" id="PF06432">
    <property type="entry name" value="GPI2"/>
    <property type="match status" value="1"/>
</dbReference>
<feature type="region of interest" description="Disordered" evidence="12">
    <location>
        <begin position="255"/>
        <end position="279"/>
    </location>
</feature>
<gene>
    <name evidence="16" type="ORF">TRUGW13939_11010</name>
</gene>
<evidence type="ECO:0000256" key="7">
    <source>
        <dbReference type="ARBA" id="ARBA00022692"/>
    </source>
</evidence>
<dbReference type="InterPro" id="IPR017853">
    <property type="entry name" value="GH"/>
</dbReference>
<dbReference type="InterPro" id="IPR001223">
    <property type="entry name" value="Glyco_hydro18_cat"/>
</dbReference>
<dbReference type="InterPro" id="IPR009450">
    <property type="entry name" value="Plno_GlcNAc_GPI2"/>
</dbReference>
<dbReference type="OrthoDB" id="196709at2759"/>
<evidence type="ECO:0000256" key="9">
    <source>
        <dbReference type="ARBA" id="ARBA00023026"/>
    </source>
</evidence>
<dbReference type="Proteomes" id="UP000509510">
    <property type="component" value="Chromosome VI"/>
</dbReference>
<dbReference type="GO" id="GO:0008843">
    <property type="term" value="F:endochitinase activity"/>
    <property type="evidence" value="ECO:0007669"/>
    <property type="project" value="UniProtKB-EC"/>
</dbReference>
<dbReference type="Pfam" id="PF00704">
    <property type="entry name" value="Glyco_hydro_18"/>
    <property type="match status" value="1"/>
</dbReference>
<dbReference type="AlphaFoldDB" id="A0A7H8RBK6"/>
<evidence type="ECO:0000256" key="3">
    <source>
        <dbReference type="ARBA" id="ARBA00008321"/>
    </source>
</evidence>
<evidence type="ECO:0000313" key="16">
    <source>
        <dbReference type="EMBL" id="QKX63839.1"/>
    </source>
</evidence>
<dbReference type="SUPFAM" id="SSF57016">
    <property type="entry name" value="Plant lectins/antimicrobial peptides"/>
    <property type="match status" value="1"/>
</dbReference>
<feature type="transmembrane region" description="Helical" evidence="13">
    <location>
        <begin position="479"/>
        <end position="505"/>
    </location>
</feature>
<evidence type="ECO:0000256" key="12">
    <source>
        <dbReference type="SAM" id="MobiDB-lite"/>
    </source>
</evidence>
<evidence type="ECO:0000259" key="14">
    <source>
        <dbReference type="PROSITE" id="PS50941"/>
    </source>
</evidence>
<keyword evidence="6 11" id="KW-0147">Chitin-binding</keyword>
<dbReference type="EMBL" id="CP055903">
    <property type="protein sequence ID" value="QKX63839.1"/>
    <property type="molecule type" value="Genomic_DNA"/>
</dbReference>
<evidence type="ECO:0000259" key="15">
    <source>
        <dbReference type="PROSITE" id="PS51910"/>
    </source>
</evidence>
<feature type="compositionally biased region" description="Low complexity" evidence="12">
    <location>
        <begin position="255"/>
        <end position="268"/>
    </location>
</feature>
<keyword evidence="7 13" id="KW-0812">Transmembrane</keyword>
<proteinExistence type="inferred from homology"/>
<dbReference type="InterPro" id="IPR036861">
    <property type="entry name" value="Endochitinase-like_sf"/>
</dbReference>
<keyword evidence="8 13" id="KW-1133">Transmembrane helix</keyword>
<dbReference type="PROSITE" id="PS00026">
    <property type="entry name" value="CHIT_BIND_I_1"/>
    <property type="match status" value="1"/>
</dbReference>
<evidence type="ECO:0000256" key="4">
    <source>
        <dbReference type="ARBA" id="ARBA00012729"/>
    </source>
</evidence>
<feature type="compositionally biased region" description="Pro residues" evidence="12">
    <location>
        <begin position="28"/>
        <end position="43"/>
    </location>
</feature>
<reference evidence="17" key="1">
    <citation type="submission" date="2020-06" db="EMBL/GenBank/DDBJ databases">
        <title>A chromosome-scale genome assembly of Talaromyces rugulosus W13939.</title>
        <authorList>
            <person name="Wang B."/>
            <person name="Guo L."/>
            <person name="Ye K."/>
            <person name="Wang L."/>
        </authorList>
    </citation>
    <scope>NUCLEOTIDE SEQUENCE [LARGE SCALE GENOMIC DNA]</scope>
    <source>
        <strain evidence="17">W13939</strain>
    </source>
</reference>
<feature type="non-terminal residue" evidence="16">
    <location>
        <position position="1"/>
    </location>
</feature>
<dbReference type="CDD" id="cd00598">
    <property type="entry name" value="GH18_chitinase-like"/>
    <property type="match status" value="1"/>
</dbReference>
<comment type="pathway">
    <text evidence="2">Glycolipid biosynthesis; glycosylphosphatidylinositol-anchor biosynthesis.</text>
</comment>
<dbReference type="UniPathway" id="UPA00196"/>
<feature type="disulfide bond" evidence="11">
    <location>
        <begin position="856"/>
        <end position="868"/>
    </location>
</feature>
<evidence type="ECO:0000256" key="10">
    <source>
        <dbReference type="ARBA" id="ARBA00023136"/>
    </source>
</evidence>
<feature type="transmembrane region" description="Helical" evidence="13">
    <location>
        <begin position="456"/>
        <end position="473"/>
    </location>
</feature>
<dbReference type="Pfam" id="PF00187">
    <property type="entry name" value="Chitin_bind_1"/>
    <property type="match status" value="1"/>
</dbReference>
<organism evidence="16 17">
    <name type="scientific">Talaromyces rugulosus</name>
    <name type="common">Penicillium rugulosum</name>
    <dbReference type="NCBI Taxonomy" id="121627"/>
    <lineage>
        <taxon>Eukaryota</taxon>
        <taxon>Fungi</taxon>
        <taxon>Dikarya</taxon>
        <taxon>Ascomycota</taxon>
        <taxon>Pezizomycotina</taxon>
        <taxon>Eurotiomycetes</taxon>
        <taxon>Eurotiomycetidae</taxon>
        <taxon>Eurotiales</taxon>
        <taxon>Trichocomaceae</taxon>
        <taxon>Talaromyces</taxon>
        <taxon>Talaromyces sect. Islandici</taxon>
    </lineage>
</organism>
<dbReference type="GO" id="GO:0005975">
    <property type="term" value="P:carbohydrate metabolic process"/>
    <property type="evidence" value="ECO:0007669"/>
    <property type="project" value="InterPro"/>
</dbReference>
<dbReference type="Gene3D" id="3.20.20.80">
    <property type="entry name" value="Glycosidases"/>
    <property type="match status" value="2"/>
</dbReference>
<keyword evidence="11" id="KW-1015">Disulfide bond</keyword>